<proteinExistence type="predicted"/>
<organism evidence="1 2">
    <name type="scientific">Prevotella intermedia</name>
    <dbReference type="NCBI Taxonomy" id="28131"/>
    <lineage>
        <taxon>Bacteria</taxon>
        <taxon>Pseudomonadati</taxon>
        <taxon>Bacteroidota</taxon>
        <taxon>Bacteroidia</taxon>
        <taxon>Bacteroidales</taxon>
        <taxon>Prevotellaceae</taxon>
        <taxon>Prevotella</taxon>
    </lineage>
</organism>
<gene>
    <name evidence="1" type="ORF">PIOMA14_I_0826</name>
</gene>
<dbReference type="STRING" id="28131.BWX40_04410"/>
<protein>
    <submittedName>
        <fullName evidence="1">Uncharacterized protein</fullName>
    </submittedName>
</protein>
<reference evidence="1 2" key="1">
    <citation type="journal article" date="2016" name="DNA Res.">
        <title>The complete genome sequencing of Prevotella intermedia strain OMA14 and a subsequent fine-scale, intra-species genomic comparison reveal an unusual amplification of conjugative and mobile transposons and identify a novel Prevotella-lineage-specific repeat.</title>
        <authorList>
            <person name="Naito M."/>
            <person name="Ogura Y."/>
            <person name="Itoh T."/>
            <person name="Shoji M."/>
            <person name="Okamoto M."/>
            <person name="Hayashi T."/>
            <person name="Nakayama K."/>
        </authorList>
    </citation>
    <scope>NUCLEOTIDE SEQUENCE [LARGE SCALE GENOMIC DNA]</scope>
    <source>
        <strain evidence="1 2">OMA14</strain>
    </source>
</reference>
<dbReference type="Proteomes" id="UP000217431">
    <property type="component" value="Chromosome I"/>
</dbReference>
<evidence type="ECO:0000313" key="1">
    <source>
        <dbReference type="EMBL" id="BAU17334.1"/>
    </source>
</evidence>
<accession>A0A0S3UIN9</accession>
<evidence type="ECO:0000313" key="2">
    <source>
        <dbReference type="Proteomes" id="UP000217431"/>
    </source>
</evidence>
<sequence length="146" mass="16728">MFFIMEQTKQQIERFLKKIAQKFPTTEAPTTMTDIHLRVSQFSGDLMAFNDEGEEITRCVVEEWIENNDDNFNENVTALLRAETLNLKDIVDGFGIMKPYSLVLEDEEGEDIAELYVADDDTIIAGDELLPGLEEDLDEFLKKLLS</sequence>
<name>A0A0S3UIN9_PREIN</name>
<dbReference type="AlphaFoldDB" id="A0A0S3UIN9"/>
<dbReference type="EMBL" id="AP014597">
    <property type="protein sequence ID" value="BAU17334.1"/>
    <property type="molecule type" value="Genomic_DNA"/>
</dbReference>